<protein>
    <submittedName>
        <fullName evidence="1">Uncharacterized protein</fullName>
    </submittedName>
</protein>
<dbReference type="AlphaFoldDB" id="B2HPJ1"/>
<keyword evidence="2" id="KW-1185">Reference proteome</keyword>
<dbReference type="HOGENOM" id="CLU_1862971_0_0_11"/>
<dbReference type="EMBL" id="CP000854">
    <property type="protein sequence ID" value="ACC42343.1"/>
    <property type="molecule type" value="Genomic_DNA"/>
</dbReference>
<evidence type="ECO:0000313" key="2">
    <source>
        <dbReference type="Proteomes" id="UP000001190"/>
    </source>
</evidence>
<dbReference type="Proteomes" id="UP000001190">
    <property type="component" value="Chromosome"/>
</dbReference>
<sequence length="137" mass="14709">MTVRYGDCVNDWAARCLELFRAFERAVELLKVLSPGLCDQASDLEVIAGVDLLGALASYLTSPADGEDCTERGPAAGECPEPVMPAADAGHPNITHTELHCAAFAVRDYGEQCTTEFARKYWGDIADKLNSAAATKK</sequence>
<reference evidence="1 2" key="1">
    <citation type="journal article" date="2008" name="Genome Res.">
        <title>Insights from the complete genome sequence of Mycobacterium marinum on the evolution of Mycobacterium tuberculosis.</title>
        <authorList>
            <person name="Stinear T.P."/>
            <person name="Seemann T."/>
            <person name="Harrison P.F."/>
            <person name="Jenkin G.A."/>
            <person name="Davies J.K."/>
            <person name="Johnson P.D."/>
            <person name="Abdellah Z."/>
            <person name="Arrowsmith C."/>
            <person name="Chillingworth T."/>
            <person name="Churcher C."/>
            <person name="Clarke K."/>
            <person name="Cronin A."/>
            <person name="Davis P."/>
            <person name="Goodhead I."/>
            <person name="Holroyd N."/>
            <person name="Jagels K."/>
            <person name="Lord A."/>
            <person name="Moule S."/>
            <person name="Mungall K."/>
            <person name="Norbertczak H."/>
            <person name="Quail M.A."/>
            <person name="Rabbinowitsch E."/>
            <person name="Walker D."/>
            <person name="White B."/>
            <person name="Whitehead S."/>
            <person name="Small P.L."/>
            <person name="Brosch R."/>
            <person name="Ramakrishnan L."/>
            <person name="Fischbach M.A."/>
            <person name="Parkhill J."/>
            <person name="Cole S.T."/>
        </authorList>
    </citation>
    <scope>NUCLEOTIDE SEQUENCE [LARGE SCALE GENOMIC DNA]</scope>
    <source>
        <strain evidence="2">ATCC BAA-535 / M</strain>
    </source>
</reference>
<dbReference type="KEGG" id="mmi:MMAR_3935"/>
<name>B2HPJ1_MYCMM</name>
<gene>
    <name evidence="1" type="ordered locus">MMAR_3935</name>
</gene>
<proteinExistence type="predicted"/>
<evidence type="ECO:0000313" key="1">
    <source>
        <dbReference type="EMBL" id="ACC42343.1"/>
    </source>
</evidence>
<dbReference type="STRING" id="216594.MMAR_3935"/>
<organism evidence="1 2">
    <name type="scientific">Mycobacterium marinum (strain ATCC BAA-535 / M)</name>
    <dbReference type="NCBI Taxonomy" id="216594"/>
    <lineage>
        <taxon>Bacteria</taxon>
        <taxon>Bacillati</taxon>
        <taxon>Actinomycetota</taxon>
        <taxon>Actinomycetes</taxon>
        <taxon>Mycobacteriales</taxon>
        <taxon>Mycobacteriaceae</taxon>
        <taxon>Mycobacterium</taxon>
        <taxon>Mycobacterium ulcerans group</taxon>
    </lineage>
</organism>
<accession>B2HPJ1</accession>